<dbReference type="EMBL" id="HBIS01009770">
    <property type="protein sequence ID" value="CAE0614039.1"/>
    <property type="molecule type" value="Transcribed_RNA"/>
</dbReference>
<gene>
    <name evidence="2" type="ORF">PSAL00342_LOCUS7940</name>
    <name evidence="3" type="ORF">PSAL00342_LOCUS7941</name>
</gene>
<reference evidence="2" key="1">
    <citation type="submission" date="2021-01" db="EMBL/GenBank/DDBJ databases">
        <authorList>
            <person name="Corre E."/>
            <person name="Pelletier E."/>
            <person name="Niang G."/>
            <person name="Scheremetjew M."/>
            <person name="Finn R."/>
            <person name="Kale V."/>
            <person name="Holt S."/>
            <person name="Cochrane G."/>
            <person name="Meng A."/>
            <person name="Brown T."/>
            <person name="Cohen L."/>
        </authorList>
    </citation>
    <scope>NUCLEOTIDE SEQUENCE</scope>
    <source>
        <strain evidence="2">CCMP1897</strain>
    </source>
</reference>
<evidence type="ECO:0000313" key="2">
    <source>
        <dbReference type="EMBL" id="CAE0614039.1"/>
    </source>
</evidence>
<evidence type="ECO:0000256" key="1">
    <source>
        <dbReference type="SAM" id="SignalP"/>
    </source>
</evidence>
<evidence type="ECO:0000313" key="3">
    <source>
        <dbReference type="EMBL" id="CAE0614040.1"/>
    </source>
</evidence>
<sequence>MWVLRLLMAAFAIDQTFYRVNAEGGSDRNLCFQSPYMFAFSNSSAFCTSCITLAEDPNTAFSMTGDFSSGNFTCNNVLGRWGGPECSLNPYEPNKCIQAARLQVLEPTCTSGGSMHSCAYNLTFAMMTAGESEDYVYLGRGNQSCPAVQGYTTELLNEAKYWLSNSSDEVYSMKNADGKLKLAYEDCHADVDVLYGSFLGVQAGGHGGDNGVPDWGEIALSFPVLLVMVILAYGHQL</sequence>
<accession>A0A6U9SMB7</accession>
<name>A0A6U9SMB7_9CHLO</name>
<feature type="chain" id="PRO_5035586161" evidence="1">
    <location>
        <begin position="23"/>
        <end position="237"/>
    </location>
</feature>
<organism evidence="2">
    <name type="scientific">Picocystis salinarum</name>
    <dbReference type="NCBI Taxonomy" id="88271"/>
    <lineage>
        <taxon>Eukaryota</taxon>
        <taxon>Viridiplantae</taxon>
        <taxon>Chlorophyta</taxon>
        <taxon>Picocystophyceae</taxon>
        <taxon>Picocystales</taxon>
        <taxon>Picocystaceae</taxon>
        <taxon>Picocystis</taxon>
    </lineage>
</organism>
<keyword evidence="1" id="KW-0732">Signal</keyword>
<protein>
    <submittedName>
        <fullName evidence="2">Uncharacterized protein</fullName>
    </submittedName>
</protein>
<dbReference type="EMBL" id="HBIS01009771">
    <property type="protein sequence ID" value="CAE0614040.1"/>
    <property type="molecule type" value="Transcribed_RNA"/>
</dbReference>
<dbReference type="AlphaFoldDB" id="A0A6U9SMB7"/>
<proteinExistence type="predicted"/>
<feature type="signal peptide" evidence="1">
    <location>
        <begin position="1"/>
        <end position="22"/>
    </location>
</feature>